<name>A0AAV9VRI8_9PEZI</name>
<evidence type="ECO:0000313" key="2">
    <source>
        <dbReference type="Proteomes" id="UP001370758"/>
    </source>
</evidence>
<sequence length="121" mass="14046">MSLDGPFDTIEAYHGLLDRLEKEGLVPGMDVPCWSALVPRDRLRMLPTYTKQQLPTTLPKDHPSVVKSYFAADDPIMHAISQTANNIDYWSSRYIHISIDRSIAMQWRYISMYWIDRQSTV</sequence>
<comment type="caution">
    <text evidence="1">The sequence shown here is derived from an EMBL/GenBank/DDBJ whole genome shotgun (WGS) entry which is preliminary data.</text>
</comment>
<accession>A0AAV9VRI8</accession>
<dbReference type="Proteomes" id="UP001370758">
    <property type="component" value="Unassembled WGS sequence"/>
</dbReference>
<keyword evidence="2" id="KW-1185">Reference proteome</keyword>
<protein>
    <submittedName>
        <fullName evidence="1">Uncharacterized protein</fullName>
    </submittedName>
</protein>
<dbReference type="EMBL" id="JAVHJL010000012">
    <property type="protein sequence ID" value="KAK6495837.1"/>
    <property type="molecule type" value="Genomic_DNA"/>
</dbReference>
<evidence type="ECO:0000313" key="1">
    <source>
        <dbReference type="EMBL" id="KAK6495837.1"/>
    </source>
</evidence>
<gene>
    <name evidence="1" type="ORF">TWF481_002882</name>
</gene>
<organism evidence="1 2">
    <name type="scientific">Arthrobotrys musiformis</name>
    <dbReference type="NCBI Taxonomy" id="47236"/>
    <lineage>
        <taxon>Eukaryota</taxon>
        <taxon>Fungi</taxon>
        <taxon>Dikarya</taxon>
        <taxon>Ascomycota</taxon>
        <taxon>Pezizomycotina</taxon>
        <taxon>Orbiliomycetes</taxon>
        <taxon>Orbiliales</taxon>
        <taxon>Orbiliaceae</taxon>
        <taxon>Arthrobotrys</taxon>
    </lineage>
</organism>
<proteinExistence type="predicted"/>
<dbReference type="AlphaFoldDB" id="A0AAV9VRI8"/>
<reference evidence="1 2" key="1">
    <citation type="submission" date="2023-08" db="EMBL/GenBank/DDBJ databases">
        <authorList>
            <person name="Palmer J.M."/>
        </authorList>
    </citation>
    <scope>NUCLEOTIDE SEQUENCE [LARGE SCALE GENOMIC DNA]</scope>
    <source>
        <strain evidence="1 2">TWF481</strain>
    </source>
</reference>